<evidence type="ECO:0000313" key="1">
    <source>
        <dbReference type="EMBL" id="EEG30341.1"/>
    </source>
</evidence>
<sequence length="42" mass="4625">MGIIEELKTLGCITRTVISKADMAPSPWQNDFCPLLSTMLKA</sequence>
<accession>C0EDZ3</accession>
<proteinExistence type="predicted"/>
<keyword evidence="2" id="KW-1185">Reference proteome</keyword>
<gene>
    <name evidence="1" type="ORF">CLOSTMETH_02072</name>
</gene>
<reference evidence="1 2" key="1">
    <citation type="submission" date="2009-01" db="EMBL/GenBank/DDBJ databases">
        <authorList>
            <person name="Fulton L."/>
            <person name="Clifton S."/>
            <person name="Fulton B."/>
            <person name="Xu J."/>
            <person name="Minx P."/>
            <person name="Pepin K.H."/>
            <person name="Johnson M."/>
            <person name="Bhonagiri V."/>
            <person name="Nash W.E."/>
            <person name="Mardis E.R."/>
            <person name="Wilson R.K."/>
        </authorList>
    </citation>
    <scope>NUCLEOTIDE SEQUENCE [LARGE SCALE GENOMIC DNA]</scope>
    <source>
        <strain evidence="1 2">DSM 5476</strain>
    </source>
</reference>
<name>C0EDZ3_9FIRM</name>
<dbReference type="AlphaFoldDB" id="C0EDZ3"/>
<protein>
    <submittedName>
        <fullName evidence="1">Uncharacterized protein</fullName>
    </submittedName>
</protein>
<reference evidence="1 2" key="2">
    <citation type="submission" date="2009-02" db="EMBL/GenBank/DDBJ databases">
        <title>Draft genome sequence of Clostridium methylpentosum (DSM 5476).</title>
        <authorList>
            <person name="Sudarsanam P."/>
            <person name="Ley R."/>
            <person name="Guruge J."/>
            <person name="Turnbaugh P.J."/>
            <person name="Mahowald M."/>
            <person name="Liep D."/>
            <person name="Gordon J."/>
        </authorList>
    </citation>
    <scope>NUCLEOTIDE SEQUENCE [LARGE SCALE GENOMIC DNA]</scope>
    <source>
        <strain evidence="1 2">DSM 5476</strain>
    </source>
</reference>
<organism evidence="1 2">
    <name type="scientific">[Clostridium] methylpentosum DSM 5476</name>
    <dbReference type="NCBI Taxonomy" id="537013"/>
    <lineage>
        <taxon>Bacteria</taxon>
        <taxon>Bacillati</taxon>
        <taxon>Bacillota</taxon>
        <taxon>Clostridia</taxon>
        <taxon>Eubacteriales</taxon>
        <taxon>Oscillospiraceae</taxon>
        <taxon>Oscillospiraceae incertae sedis</taxon>
    </lineage>
</organism>
<comment type="caution">
    <text evidence="1">The sequence shown here is derived from an EMBL/GenBank/DDBJ whole genome shotgun (WGS) entry which is preliminary data.</text>
</comment>
<evidence type="ECO:0000313" key="2">
    <source>
        <dbReference type="Proteomes" id="UP000003340"/>
    </source>
</evidence>
<dbReference type="EMBL" id="ACEC01000066">
    <property type="protein sequence ID" value="EEG30341.1"/>
    <property type="molecule type" value="Genomic_DNA"/>
</dbReference>
<dbReference type="HOGENOM" id="CLU_3249595_0_0_9"/>
<dbReference type="Proteomes" id="UP000003340">
    <property type="component" value="Unassembled WGS sequence"/>
</dbReference>